<proteinExistence type="predicted"/>
<reference evidence="2 3" key="1">
    <citation type="submission" date="2024-02" db="EMBL/GenBank/DDBJ databases">
        <authorList>
            <person name="Chen Y."/>
            <person name="Shah S."/>
            <person name="Dougan E. K."/>
            <person name="Thang M."/>
            <person name="Chan C."/>
        </authorList>
    </citation>
    <scope>NUCLEOTIDE SEQUENCE [LARGE SCALE GENOMIC DNA]</scope>
</reference>
<feature type="compositionally biased region" description="Acidic residues" evidence="1">
    <location>
        <begin position="44"/>
        <end position="61"/>
    </location>
</feature>
<feature type="compositionally biased region" description="Basic and acidic residues" evidence="1">
    <location>
        <begin position="1"/>
        <end position="20"/>
    </location>
</feature>
<gene>
    <name evidence="2" type="ORF">SCF082_LOCUS48245</name>
</gene>
<evidence type="ECO:0000256" key="1">
    <source>
        <dbReference type="SAM" id="MobiDB-lite"/>
    </source>
</evidence>
<dbReference type="Proteomes" id="UP001642464">
    <property type="component" value="Unassembled WGS sequence"/>
</dbReference>
<accession>A0ABP0RVK5</accession>
<feature type="region of interest" description="Disordered" evidence="1">
    <location>
        <begin position="1"/>
        <end position="61"/>
    </location>
</feature>
<feature type="non-terminal residue" evidence="2">
    <location>
        <position position="1"/>
    </location>
</feature>
<dbReference type="EMBL" id="CAXAMM010042145">
    <property type="protein sequence ID" value="CAK9103271.1"/>
    <property type="molecule type" value="Genomic_DNA"/>
</dbReference>
<evidence type="ECO:0000313" key="3">
    <source>
        <dbReference type="Proteomes" id="UP001642464"/>
    </source>
</evidence>
<comment type="caution">
    <text evidence="2">The sequence shown here is derived from an EMBL/GenBank/DDBJ whole genome shotgun (WGS) entry which is preliminary data.</text>
</comment>
<name>A0ABP0RVK5_9DINO</name>
<evidence type="ECO:0000313" key="2">
    <source>
        <dbReference type="EMBL" id="CAK9103271.1"/>
    </source>
</evidence>
<organism evidence="2 3">
    <name type="scientific">Durusdinium trenchii</name>
    <dbReference type="NCBI Taxonomy" id="1381693"/>
    <lineage>
        <taxon>Eukaryota</taxon>
        <taxon>Sar</taxon>
        <taxon>Alveolata</taxon>
        <taxon>Dinophyceae</taxon>
        <taxon>Suessiales</taxon>
        <taxon>Symbiodiniaceae</taxon>
        <taxon>Durusdinium</taxon>
    </lineage>
</organism>
<keyword evidence="3" id="KW-1185">Reference proteome</keyword>
<protein>
    <submittedName>
        <fullName evidence="2">Uncharacterized protein</fullName>
    </submittedName>
</protein>
<sequence>LNREKRKRESIAKKSAEKKAKAAPKRKQKSDEAPPVAEVANTWPEDEPTADQLEEDTSFFL</sequence>